<reference evidence="2" key="1">
    <citation type="submission" date="2023-06" db="EMBL/GenBank/DDBJ databases">
        <title>Reference genome for the Northern bat (Eptesicus nilssonii), a most northern bat species.</title>
        <authorList>
            <person name="Laine V.N."/>
            <person name="Pulliainen A.T."/>
            <person name="Lilley T.M."/>
        </authorList>
    </citation>
    <scope>NUCLEOTIDE SEQUENCE</scope>
    <source>
        <strain evidence="2">BLF_Eptnil</strain>
        <tissue evidence="2">Kidney</tissue>
    </source>
</reference>
<sequence>MHWPEELGFVVESLTVKAKVKTSNASRLHFSSSVENNNQKRSDLPKIFSKENADCTLTNSNFKVLSKDQLYFLKCQVRLPRYEAFETRSLQEEATYHVNYHHSATPTIGRRRLGGGTWVAYPAIERHGSAATERGYPAVERYRGLDSRPLCLSTARSGPLRGSRPLRLSTAGETPSAAADHQKWGSELWPQSASHGNPAEDGEQRRGRHGEAPHPPTPCHSAHTLHLLPCEVRVNRPPLWGAFSPRPSVRVPMDSKGRSLRGEEVEVPPGLLGYMMLRSLLQHLASFYAVFSLHSTPTAQQRNYSRCRHYYVGGSCPSSLMLGYSAPARMSLVPFELLPHRRSFEGVSLEWRMCVGCAAALERIIRGRMDAISFSQVGVYRGDFSSSRLFRTMTLQ</sequence>
<dbReference type="EMBL" id="JAULJE010000018">
    <property type="protein sequence ID" value="KAK1332513.1"/>
    <property type="molecule type" value="Genomic_DNA"/>
</dbReference>
<feature type="compositionally biased region" description="Basic and acidic residues" evidence="1">
    <location>
        <begin position="202"/>
        <end position="212"/>
    </location>
</feature>
<dbReference type="Proteomes" id="UP001177744">
    <property type="component" value="Unassembled WGS sequence"/>
</dbReference>
<protein>
    <submittedName>
        <fullName evidence="2">Uncharacterized protein</fullName>
    </submittedName>
</protein>
<accession>A0AA40HJU1</accession>
<feature type="non-terminal residue" evidence="2">
    <location>
        <position position="396"/>
    </location>
</feature>
<gene>
    <name evidence="2" type="ORF">QTO34_007194</name>
</gene>
<evidence type="ECO:0000313" key="3">
    <source>
        <dbReference type="Proteomes" id="UP001177744"/>
    </source>
</evidence>
<dbReference type="AlphaFoldDB" id="A0AA40HJU1"/>
<keyword evidence="3" id="KW-1185">Reference proteome</keyword>
<feature type="region of interest" description="Disordered" evidence="1">
    <location>
        <begin position="153"/>
        <end position="220"/>
    </location>
</feature>
<name>A0AA40HJU1_CNENI</name>
<comment type="caution">
    <text evidence="2">The sequence shown here is derived from an EMBL/GenBank/DDBJ whole genome shotgun (WGS) entry which is preliminary data.</text>
</comment>
<organism evidence="2 3">
    <name type="scientific">Cnephaeus nilssonii</name>
    <name type="common">Northern bat</name>
    <name type="synonym">Eptesicus nilssonii</name>
    <dbReference type="NCBI Taxonomy" id="3371016"/>
    <lineage>
        <taxon>Eukaryota</taxon>
        <taxon>Metazoa</taxon>
        <taxon>Chordata</taxon>
        <taxon>Craniata</taxon>
        <taxon>Vertebrata</taxon>
        <taxon>Euteleostomi</taxon>
        <taxon>Mammalia</taxon>
        <taxon>Eutheria</taxon>
        <taxon>Laurasiatheria</taxon>
        <taxon>Chiroptera</taxon>
        <taxon>Yangochiroptera</taxon>
        <taxon>Vespertilionidae</taxon>
        <taxon>Cnephaeus</taxon>
    </lineage>
</organism>
<evidence type="ECO:0000313" key="2">
    <source>
        <dbReference type="EMBL" id="KAK1332513.1"/>
    </source>
</evidence>
<evidence type="ECO:0000256" key="1">
    <source>
        <dbReference type="SAM" id="MobiDB-lite"/>
    </source>
</evidence>
<proteinExistence type="predicted"/>